<proteinExistence type="predicted"/>
<feature type="domain" description="Protein YTP1-like C-terminal" evidence="4">
    <location>
        <begin position="292"/>
        <end position="560"/>
    </location>
</feature>
<name>A0AAD2JUK8_9AGAR</name>
<sequence length="579" mass="63916">MRPLSLALVLSLVGASLAQELLIRDGHGHGHGHHAQPLLELNETEITLYHDPTPPSYYTIDWDVLDPKRHPGLIITHALLMFFAFFVCLPMGLALRSAKHPLRGVAVGAFYGTFLLACSASSLYRKTTPDMYPHQRHSRHGYLLLFASLALTAIDTFAASVRIFQYVRAGRPYSFRGLWSSAVGREMEDEAANAEYAGLISEEPESMEEAGHEMKRGRTSYDHGTTAQWANHVRHHSTHSDGTLFMPSSPHSEATLHDAHLPFVPRVSLVRRIGRALFAITERLIIVTAFGISLSGIVVYTGGCRQNYINGCLAHLIKGGIFWCYGIASFARYLGWGAGIGWAWNLPPQSGKPTAEFFESAVIFIYGITNVWMERFGAQAGDPFTTKQLQHIGIAIMFWGAGLVGMAVESKVVRRWLAGLAVNSSETVSEPKTYTASFNPFPALVIGVTGSVMAAHFQTYLFQVQIHSLWGNLLLAFAVMRCITYFFVWVSPPKSTLPSRPPTEALASFFLTAGGISFMFSTEELTIAAMRRGRDDIMLFVVAAVAFTCIAFCWTIGVVGFHAWVKQRSKPAVSYRDTA</sequence>
<feature type="transmembrane region" description="Helical" evidence="1">
    <location>
        <begin position="320"/>
        <end position="344"/>
    </location>
</feature>
<feature type="signal peptide" evidence="2">
    <location>
        <begin position="1"/>
        <end position="18"/>
    </location>
</feature>
<keyword evidence="1" id="KW-1133">Transmembrane helix</keyword>
<feature type="transmembrane region" description="Helical" evidence="1">
    <location>
        <begin position="537"/>
        <end position="565"/>
    </location>
</feature>
<dbReference type="PANTHER" id="PTHR31685:SF3">
    <property type="entry name" value="INTEGRAL MEMBRANE PROTEIN (AFU_ORTHOLOGUE AFUA_6G12730)"/>
    <property type="match status" value="1"/>
</dbReference>
<evidence type="ECO:0000259" key="4">
    <source>
        <dbReference type="Pfam" id="PF10355"/>
    </source>
</evidence>
<dbReference type="EMBL" id="CAVNYO010000024">
    <property type="protein sequence ID" value="CAK5262752.1"/>
    <property type="molecule type" value="Genomic_DNA"/>
</dbReference>
<keyword evidence="1" id="KW-0812">Transmembrane</keyword>
<evidence type="ECO:0000256" key="1">
    <source>
        <dbReference type="SAM" id="Phobius"/>
    </source>
</evidence>
<evidence type="ECO:0000313" key="5">
    <source>
        <dbReference type="EMBL" id="CAK5262752.1"/>
    </source>
</evidence>
<feature type="domain" description="DUF2427" evidence="3">
    <location>
        <begin position="64"/>
        <end position="150"/>
    </location>
</feature>
<feature type="chain" id="PRO_5042048424" description="Integral membrane protein" evidence="2">
    <location>
        <begin position="19"/>
        <end position="579"/>
    </location>
</feature>
<evidence type="ECO:0000256" key="2">
    <source>
        <dbReference type="SAM" id="SignalP"/>
    </source>
</evidence>
<feature type="transmembrane region" description="Helical" evidence="1">
    <location>
        <begin position="144"/>
        <end position="164"/>
    </location>
</feature>
<gene>
    <name evidence="5" type="ORF">MYCIT1_LOCUS1726</name>
</gene>
<feature type="transmembrane region" description="Helical" evidence="1">
    <location>
        <begin position="72"/>
        <end position="93"/>
    </location>
</feature>
<accession>A0AAD2JUK8</accession>
<dbReference type="InterPro" id="IPR018827">
    <property type="entry name" value="YTP1_C"/>
</dbReference>
<protein>
    <recommendedName>
        <fullName evidence="7">Integral membrane protein</fullName>
    </recommendedName>
</protein>
<feature type="transmembrane region" description="Helical" evidence="1">
    <location>
        <begin position="276"/>
        <end position="300"/>
    </location>
</feature>
<evidence type="ECO:0000313" key="6">
    <source>
        <dbReference type="Proteomes" id="UP001295794"/>
    </source>
</evidence>
<dbReference type="AlphaFoldDB" id="A0AAD2JUK8"/>
<reference evidence="5" key="1">
    <citation type="submission" date="2023-11" db="EMBL/GenBank/DDBJ databases">
        <authorList>
            <person name="De Vega J J."/>
            <person name="De Vega J J."/>
        </authorList>
    </citation>
    <scope>NUCLEOTIDE SEQUENCE</scope>
</reference>
<dbReference type="InterPro" id="IPR018825">
    <property type="entry name" value="DUF2427"/>
</dbReference>
<dbReference type="Pfam" id="PF10355">
    <property type="entry name" value="Ytp1"/>
    <property type="match status" value="1"/>
</dbReference>
<dbReference type="PANTHER" id="PTHR31685">
    <property type="entry name" value="INTEGRAL MEMBRANE PROTEIN (AFU_ORTHOLOGUE AFUA_6G12730)-RELATED"/>
    <property type="match status" value="1"/>
</dbReference>
<feature type="transmembrane region" description="Helical" evidence="1">
    <location>
        <begin position="105"/>
        <end position="124"/>
    </location>
</feature>
<feature type="transmembrane region" description="Helical" evidence="1">
    <location>
        <begin position="469"/>
        <end position="490"/>
    </location>
</feature>
<evidence type="ECO:0008006" key="7">
    <source>
        <dbReference type="Google" id="ProtNLM"/>
    </source>
</evidence>
<keyword evidence="2" id="KW-0732">Signal</keyword>
<organism evidence="5 6">
    <name type="scientific">Mycena citricolor</name>
    <dbReference type="NCBI Taxonomy" id="2018698"/>
    <lineage>
        <taxon>Eukaryota</taxon>
        <taxon>Fungi</taxon>
        <taxon>Dikarya</taxon>
        <taxon>Basidiomycota</taxon>
        <taxon>Agaricomycotina</taxon>
        <taxon>Agaricomycetes</taxon>
        <taxon>Agaricomycetidae</taxon>
        <taxon>Agaricales</taxon>
        <taxon>Marasmiineae</taxon>
        <taxon>Mycenaceae</taxon>
        <taxon>Mycena</taxon>
    </lineage>
</organism>
<dbReference type="Proteomes" id="UP001295794">
    <property type="component" value="Unassembled WGS sequence"/>
</dbReference>
<evidence type="ECO:0000259" key="3">
    <source>
        <dbReference type="Pfam" id="PF10348"/>
    </source>
</evidence>
<feature type="transmembrane region" description="Helical" evidence="1">
    <location>
        <begin position="389"/>
        <end position="408"/>
    </location>
</feature>
<comment type="caution">
    <text evidence="5">The sequence shown here is derived from an EMBL/GenBank/DDBJ whole genome shotgun (WGS) entry which is preliminary data.</text>
</comment>
<dbReference type="Pfam" id="PF10348">
    <property type="entry name" value="DUF2427"/>
    <property type="match status" value="1"/>
</dbReference>
<feature type="transmembrane region" description="Helical" evidence="1">
    <location>
        <begin position="505"/>
        <end position="525"/>
    </location>
</feature>
<keyword evidence="6" id="KW-1185">Reference proteome</keyword>
<keyword evidence="1" id="KW-0472">Membrane</keyword>